<feature type="domain" description="Type II secretion system protein GspF" evidence="8">
    <location>
        <begin position="36"/>
        <end position="140"/>
    </location>
</feature>
<evidence type="ECO:0000256" key="7">
    <source>
        <dbReference type="SAM" id="Phobius"/>
    </source>
</evidence>
<sequence>MHLMFNNRFSKEKQFQFLLDFGQWLTDGQSPNSALAGMELIAKERNDRVELNIIAKLRATLAQGKPIAVGMQKNFSKDLQLLVDVGQKAGCLPALITSYQHFRERRYALIQRVIKGLIYPLVLLFASLIAVAFIGAVVLPKFKHVDSETPMPVMSEWLQQFGGLLYQFGPAILISGLLATLGFILLVSRNIHKLPNWLQNCTIFSILKAYNAIYLLQGLSLFLSCRLSLERSLQIFESRSSAFLQNHISAMRKSLARGETNMTKIFSTGLFSQVALYRLEVGSATRQPKGTLFAHLAERMMRDVERLVIARQRAMAYVCFVTAVGLILMIIIGLGQLFTDLAQQWA</sequence>
<gene>
    <name evidence="9" type="ORF">CWE13_03900</name>
</gene>
<dbReference type="GO" id="GO:0005886">
    <property type="term" value="C:plasma membrane"/>
    <property type="evidence" value="ECO:0007669"/>
    <property type="project" value="UniProtKB-SubCell"/>
</dbReference>
<dbReference type="PANTHER" id="PTHR30012">
    <property type="entry name" value="GENERAL SECRETION PATHWAY PROTEIN"/>
    <property type="match status" value="1"/>
</dbReference>
<dbReference type="InterPro" id="IPR018076">
    <property type="entry name" value="T2SS_GspF_dom"/>
</dbReference>
<evidence type="ECO:0000313" key="9">
    <source>
        <dbReference type="EMBL" id="RUO38784.1"/>
    </source>
</evidence>
<evidence type="ECO:0000256" key="1">
    <source>
        <dbReference type="ARBA" id="ARBA00004651"/>
    </source>
</evidence>
<dbReference type="EMBL" id="PIPP01000001">
    <property type="protein sequence ID" value="RUO38784.1"/>
    <property type="molecule type" value="Genomic_DNA"/>
</dbReference>
<evidence type="ECO:0000256" key="3">
    <source>
        <dbReference type="ARBA" id="ARBA00022475"/>
    </source>
</evidence>
<reference evidence="10" key="1">
    <citation type="journal article" date="2018" name="Front. Microbiol.">
        <title>Genome-Based Analysis Reveals the Taxonomy and Diversity of the Family Idiomarinaceae.</title>
        <authorList>
            <person name="Liu Y."/>
            <person name="Lai Q."/>
            <person name="Shao Z."/>
        </authorList>
    </citation>
    <scope>NUCLEOTIDE SEQUENCE [LARGE SCALE GENOMIC DNA]</scope>
    <source>
        <strain evidence="10">AIS</strain>
    </source>
</reference>
<dbReference type="InterPro" id="IPR003004">
    <property type="entry name" value="GspF/PilC"/>
</dbReference>
<feature type="transmembrane region" description="Helical" evidence="7">
    <location>
        <begin position="116"/>
        <end position="139"/>
    </location>
</feature>
<keyword evidence="4 7" id="KW-0812">Transmembrane</keyword>
<dbReference type="Proteomes" id="UP000286934">
    <property type="component" value="Unassembled WGS sequence"/>
</dbReference>
<dbReference type="Pfam" id="PF00482">
    <property type="entry name" value="T2SSF"/>
    <property type="match status" value="1"/>
</dbReference>
<dbReference type="Gene3D" id="1.20.81.30">
    <property type="entry name" value="Type II secretion system (T2SS), domain F"/>
    <property type="match status" value="1"/>
</dbReference>
<dbReference type="PANTHER" id="PTHR30012:SF0">
    <property type="entry name" value="TYPE II SECRETION SYSTEM PROTEIN F-RELATED"/>
    <property type="match status" value="1"/>
</dbReference>
<comment type="similarity">
    <text evidence="2">Belongs to the GSP F family.</text>
</comment>
<evidence type="ECO:0000256" key="2">
    <source>
        <dbReference type="ARBA" id="ARBA00005745"/>
    </source>
</evidence>
<keyword evidence="6 7" id="KW-0472">Membrane</keyword>
<accession>A0A432WYB9</accession>
<evidence type="ECO:0000256" key="5">
    <source>
        <dbReference type="ARBA" id="ARBA00022989"/>
    </source>
</evidence>
<name>A0A432WYB9_9GAMM</name>
<comment type="subcellular location">
    <subcellularLocation>
        <location evidence="1">Cell membrane</location>
        <topology evidence="1">Multi-pass membrane protein</topology>
    </subcellularLocation>
</comment>
<keyword evidence="5 7" id="KW-1133">Transmembrane helix</keyword>
<feature type="transmembrane region" description="Helical" evidence="7">
    <location>
        <begin position="314"/>
        <end position="338"/>
    </location>
</feature>
<dbReference type="OrthoDB" id="6241219at2"/>
<evidence type="ECO:0000313" key="10">
    <source>
        <dbReference type="Proteomes" id="UP000286934"/>
    </source>
</evidence>
<dbReference type="AlphaFoldDB" id="A0A432WYB9"/>
<organism evidence="9 10">
    <name type="scientific">Aliidiomarina shirensis</name>
    <dbReference type="NCBI Taxonomy" id="1048642"/>
    <lineage>
        <taxon>Bacteria</taxon>
        <taxon>Pseudomonadati</taxon>
        <taxon>Pseudomonadota</taxon>
        <taxon>Gammaproteobacteria</taxon>
        <taxon>Alteromonadales</taxon>
        <taxon>Idiomarinaceae</taxon>
        <taxon>Aliidiomarina</taxon>
    </lineage>
</organism>
<keyword evidence="3" id="KW-1003">Cell membrane</keyword>
<feature type="transmembrane region" description="Helical" evidence="7">
    <location>
        <begin position="164"/>
        <end position="187"/>
    </location>
</feature>
<evidence type="ECO:0000256" key="4">
    <source>
        <dbReference type="ARBA" id="ARBA00022692"/>
    </source>
</evidence>
<evidence type="ECO:0000259" key="8">
    <source>
        <dbReference type="Pfam" id="PF00482"/>
    </source>
</evidence>
<dbReference type="InterPro" id="IPR042094">
    <property type="entry name" value="T2SS_GspF_sf"/>
</dbReference>
<dbReference type="RefSeq" id="WP_126806049.1">
    <property type="nucleotide sequence ID" value="NZ_PIPP01000001.1"/>
</dbReference>
<keyword evidence="10" id="KW-1185">Reference proteome</keyword>
<protein>
    <recommendedName>
        <fullName evidence="8">Type II secretion system protein GspF domain-containing protein</fullName>
    </recommendedName>
</protein>
<evidence type="ECO:0000256" key="6">
    <source>
        <dbReference type="ARBA" id="ARBA00023136"/>
    </source>
</evidence>
<comment type="caution">
    <text evidence="9">The sequence shown here is derived from an EMBL/GenBank/DDBJ whole genome shotgun (WGS) entry which is preliminary data.</text>
</comment>
<proteinExistence type="inferred from homology"/>